<keyword evidence="1" id="KW-0175">Coiled coil</keyword>
<feature type="region of interest" description="Disordered" evidence="2">
    <location>
        <begin position="226"/>
        <end position="280"/>
    </location>
</feature>
<feature type="coiled-coil region" evidence="1">
    <location>
        <begin position="9"/>
        <end position="36"/>
    </location>
</feature>
<dbReference type="RefSeq" id="WP_202777426.1">
    <property type="nucleotide sequence ID" value="NZ_CP065425.1"/>
</dbReference>
<evidence type="ECO:0000313" key="3">
    <source>
        <dbReference type="EMBL" id="QQZ08615.1"/>
    </source>
</evidence>
<protein>
    <submittedName>
        <fullName evidence="3">Uncharacterized protein</fullName>
    </submittedName>
</protein>
<feature type="compositionally biased region" description="Polar residues" evidence="2">
    <location>
        <begin position="246"/>
        <end position="258"/>
    </location>
</feature>
<accession>A0ABX7E071</accession>
<gene>
    <name evidence="3" type="ORF">I5776_16460</name>
</gene>
<dbReference type="Proteomes" id="UP000595691">
    <property type="component" value="Chromosome"/>
</dbReference>
<feature type="region of interest" description="Disordered" evidence="2">
    <location>
        <begin position="142"/>
        <end position="164"/>
    </location>
</feature>
<reference evidence="3 4" key="1">
    <citation type="submission" date="2020-11" db="EMBL/GenBank/DDBJ databases">
        <title>Taxonomic evaluation of the Bacillus sporothermodurans group of bacteria based on whole genome sequences.</title>
        <authorList>
            <person name="Fiedler G."/>
            <person name="Herbstmann A.-D."/>
            <person name="Doll E."/>
            <person name="Wenning M."/>
            <person name="Brinks E."/>
            <person name="Kabisch J."/>
            <person name="Breitenwieser F."/>
            <person name="Lappann M."/>
            <person name="Boehnlein C."/>
            <person name="Franz C."/>
        </authorList>
    </citation>
    <scope>NUCLEOTIDE SEQUENCE [LARGE SCALE GENOMIC DNA]</scope>
    <source>
        <strain evidence="3 4">JCM 19841</strain>
    </source>
</reference>
<keyword evidence="4" id="KW-1185">Reference proteome</keyword>
<sequence>MSIKGFFNQKENNDDIQSLKLNINELRKQVENINTYEPQLKRLIKLEPAILKLTDQKKRASSSTQTKDHNKLNEQTLKRLEIDIYSKVAKFISNKLSPLQQNLIDMETRLGLMEKENILLKEIIKKQYEQMNEFENRIVRIEESTKPIGPEPTQTTSDQPNPDQQPIIIQKVNIEKILLDKYEQTNNFGQLGIKEISGQLNIGATYGKGIIPAELVENLKEDLDGIKKSQASPPTEEESSSENIDETQTQTQEKQPNTNKHKPTHHQYDQNQNFDDIPIE</sequence>
<feature type="compositionally biased region" description="Acidic residues" evidence="2">
    <location>
        <begin position="235"/>
        <end position="245"/>
    </location>
</feature>
<evidence type="ECO:0000256" key="1">
    <source>
        <dbReference type="SAM" id="Coils"/>
    </source>
</evidence>
<dbReference type="EMBL" id="CP065425">
    <property type="protein sequence ID" value="QQZ08615.1"/>
    <property type="molecule type" value="Genomic_DNA"/>
</dbReference>
<organism evidence="3 4">
    <name type="scientific">Heyndrickxia vini</name>
    <dbReference type="NCBI Taxonomy" id="1476025"/>
    <lineage>
        <taxon>Bacteria</taxon>
        <taxon>Bacillati</taxon>
        <taxon>Bacillota</taxon>
        <taxon>Bacilli</taxon>
        <taxon>Bacillales</taxon>
        <taxon>Bacillaceae</taxon>
        <taxon>Heyndrickxia</taxon>
    </lineage>
</organism>
<evidence type="ECO:0000256" key="2">
    <source>
        <dbReference type="SAM" id="MobiDB-lite"/>
    </source>
</evidence>
<evidence type="ECO:0000313" key="4">
    <source>
        <dbReference type="Proteomes" id="UP000595691"/>
    </source>
</evidence>
<name>A0ABX7E071_9BACI</name>
<proteinExistence type="predicted"/>